<evidence type="ECO:0000256" key="2">
    <source>
        <dbReference type="ARBA" id="ARBA00012595"/>
    </source>
</evidence>
<evidence type="ECO:0000256" key="5">
    <source>
        <dbReference type="SAM" id="Phobius"/>
    </source>
</evidence>
<dbReference type="SUPFAM" id="SSF49452">
    <property type="entry name" value="Starch-binding domain-like"/>
    <property type="match status" value="2"/>
</dbReference>
<keyword evidence="5" id="KW-0812">Transmembrane</keyword>
<accession>A0ABS5TV33</accession>
<dbReference type="Proteomes" id="UP000722125">
    <property type="component" value="Unassembled WGS sequence"/>
</dbReference>
<dbReference type="InterPro" id="IPR013784">
    <property type="entry name" value="Carb-bd-like_fold"/>
</dbReference>
<dbReference type="Gene3D" id="2.60.40.10">
    <property type="entry name" value="Immunoglobulins"/>
    <property type="match status" value="2"/>
</dbReference>
<dbReference type="InterPro" id="IPR013783">
    <property type="entry name" value="Ig-like_fold"/>
</dbReference>
<feature type="region of interest" description="Disordered" evidence="4">
    <location>
        <begin position="260"/>
        <end position="314"/>
    </location>
</feature>
<comment type="caution">
    <text evidence="7">The sequence shown here is derived from an EMBL/GenBank/DDBJ whole genome shotgun (WGS) entry which is preliminary data.</text>
</comment>
<dbReference type="Pfam" id="PF10633">
    <property type="entry name" value="NPCBM_assoc"/>
    <property type="match status" value="1"/>
</dbReference>
<feature type="domain" description="Alpha-galactosidase NEW3" evidence="6">
    <location>
        <begin position="23"/>
        <end position="94"/>
    </location>
</feature>
<dbReference type="SUPFAM" id="SSF49478">
    <property type="entry name" value="Cna protein B-type domain"/>
    <property type="match status" value="1"/>
</dbReference>
<organism evidence="7 8">
    <name type="scientific">Cellulomonas fulva</name>
    <dbReference type="NCBI Taxonomy" id="2835530"/>
    <lineage>
        <taxon>Bacteria</taxon>
        <taxon>Bacillati</taxon>
        <taxon>Actinomycetota</taxon>
        <taxon>Actinomycetes</taxon>
        <taxon>Micrococcales</taxon>
        <taxon>Cellulomonadaceae</taxon>
        <taxon>Cellulomonas</taxon>
    </lineage>
</organism>
<evidence type="ECO:0000259" key="6">
    <source>
        <dbReference type="Pfam" id="PF10633"/>
    </source>
</evidence>
<evidence type="ECO:0000256" key="3">
    <source>
        <dbReference type="ARBA" id="ARBA00030238"/>
    </source>
</evidence>
<dbReference type="RefSeq" id="WP_214345992.1">
    <property type="nucleotide sequence ID" value="NZ_JAHBOH010000001.1"/>
</dbReference>
<reference evidence="7 8" key="1">
    <citation type="submission" date="2021-05" db="EMBL/GenBank/DDBJ databases">
        <title>Description of Cellulomonas sp. DKR-3 sp. nov.</title>
        <authorList>
            <person name="Dahal R.H."/>
            <person name="Chaudhary D.K."/>
        </authorList>
    </citation>
    <scope>NUCLEOTIDE SEQUENCE [LARGE SCALE GENOMIC DNA]</scope>
    <source>
        <strain evidence="7 8">DKR-3</strain>
    </source>
</reference>
<keyword evidence="5" id="KW-0472">Membrane</keyword>
<keyword evidence="5" id="KW-1133">Transmembrane helix</keyword>
<evidence type="ECO:0000256" key="4">
    <source>
        <dbReference type="SAM" id="MobiDB-lite"/>
    </source>
</evidence>
<dbReference type="InterPro" id="IPR018905">
    <property type="entry name" value="A-galactase_NEW3"/>
</dbReference>
<comment type="catalytic activity">
    <reaction evidence="1">
        <text>Endohydrolysis of (1-&gt;4)-alpha-D-glucosidic linkages in polysaccharides containing three or more (1-&gt;4)-alpha-linked D-glucose units.</text>
        <dbReference type="EC" id="3.2.1.1"/>
    </reaction>
</comment>
<keyword evidence="8" id="KW-1185">Reference proteome</keyword>
<evidence type="ECO:0000313" key="7">
    <source>
        <dbReference type="EMBL" id="MBT0993014.1"/>
    </source>
</evidence>
<evidence type="ECO:0000256" key="1">
    <source>
        <dbReference type="ARBA" id="ARBA00000548"/>
    </source>
</evidence>
<feature type="transmembrane region" description="Helical" evidence="5">
    <location>
        <begin position="231"/>
        <end position="252"/>
    </location>
</feature>
<dbReference type="EMBL" id="JAHBOH010000001">
    <property type="protein sequence ID" value="MBT0993014.1"/>
    <property type="molecule type" value="Genomic_DNA"/>
</dbReference>
<name>A0ABS5TV33_9CELL</name>
<feature type="compositionally biased region" description="Gly residues" evidence="4">
    <location>
        <begin position="276"/>
        <end position="310"/>
    </location>
</feature>
<evidence type="ECO:0000313" key="8">
    <source>
        <dbReference type="Proteomes" id="UP000722125"/>
    </source>
</evidence>
<gene>
    <name evidence="7" type="ORF">KIN34_01745</name>
</gene>
<protein>
    <recommendedName>
        <fullName evidence="2">alpha-amylase</fullName>
        <ecNumber evidence="2">3.2.1.1</ecNumber>
    </recommendedName>
    <alternativeName>
        <fullName evidence="3">1,4-alpha-D-glucan glucanohydrolase</fullName>
    </alternativeName>
</protein>
<dbReference type="Gene3D" id="2.60.40.1120">
    <property type="entry name" value="Carboxypeptidase-like, regulatory domain"/>
    <property type="match status" value="4"/>
</dbReference>
<dbReference type="Pfam" id="PF13620">
    <property type="entry name" value="CarboxypepD_reg"/>
    <property type="match status" value="2"/>
</dbReference>
<dbReference type="EC" id="3.2.1.1" evidence="2"/>
<proteinExistence type="predicted"/>
<sequence>MAEAPQRRRPAVSLLAEPGAHAAPGAVATLRVHARNVGTGPLDLVVTVLGLESGWPPVPVAVPAVPADATVTVELPVTPPVGAAGGDYPFVVQVESREPAGARRTAYVDATVHVDAASDLVLTVEPADARAVRSRRVQVVLANTGDRPTTVRLEARPEPGDVRVGLGAHQVDVPPHTSVRIPARASTRRPRVLGHARRGAYHVTATGTRAPQRFDASFTARPLLPGGALRVVAVIGVAVLWIGLVAAALPWVSGRFDGSGDTTAGRTTAPADPGDDGTGTDGDGSGTGTDGDGSGGGDSDGSGDGSGDGDAGADAEGVRVAGAVTSSDPSGVTVQVMPAATLADGATAFPDAGPGQAVPVVATDDTPVGKVSSLAVPVERSDEASERRSTVTGDDGTWAFAGLSATGRYLVVLSKPGYQTVRYWVTGAQAAAVPLEVALEPGRGRLSGVITGPDGAAGGVTVTLSDGTTTVTTRSATEGDVGRWEVDGLSTPTTYLVTASADQLGAQSQLVRLDAAGSASVDLRLSASATTLSGWVTGTTSTGGEGVGLGGVTVTATRGDQARSATTVTGDNPGSFVLPDLAVPGTYTVTVSADGYATQTRTLRLTAATDPTLHLALSSLGGTVDGSTRDDAGAPLAAVGLTLSGPAGTFKTMSASDGRGSFHLDGIPAGDYVLAAESFGHEPASAQVSVRSGKSSPVELELARLEGDGLTATAHVRGRVTDAGTGARITCANLEPDEECLVTVTTTVRPPGEDPSTLKVTASPDAPYELPAAGGGGLYPGLYHLRITVPGYEPGSVTVQVPMGETVEAATVALYPSPSIVGSVSARVGVVPAGTCVVAVDRGADAPGDDPCTEGDVAGSCASDAGACAFLGVNGGYEINRLSSGAYDVYVVPPAGSEFVRPDKVTATLTPGDVRRVDWTLDRLGVLFVNVLASTSTGSVLPAEGAQVWVVDADGDASAKVTANKQGLARIPSLGSGIYRVEARLGSSTGDQGNVSVGLNQEIQTQVVLSSPVGGVEGTVVTYLGAGVPSPVAQALVTVSGAVGYDGLTPLRDTAGPFETESDGSFRVCTVRPCTGGGGTIYLPLIQSQMDVTVSRTGYRTYQASDVSTLDPLLIELQPEGRHFTGSIAFDPASVPANASQLRFDVVTAPPGTGQISVTRSGSALLWSDSAQAEDPLGGRLIRPGHYELVASLPGYTSDTVEFDVPTAPEAVPPVAFSLVQDGQLRLSLVTADGADDGADPDRVENATVTVHRTGATTTLDTPPGSNVVDFGAVPAGSYRVEVRAAGFELFDAQVAVPAGSTAAIPVLVERLGTIVGRVQADVYGTRRDVPGAVVTATKGTEDFSVSSPTGAFTLTGTKAEPGLRQGTWDVEAELEGYTQTAPVQVAIPASSAGPDALTRTADVVMQAQPGSVQVFATDTAGPVDGLTMTLTYRSGDVVVPAISPTCTPTSAPSSTCTPTAGVYVFTALQPVTYTLNISGEGVAPLVVPVTAIAGDVRQIDVSITAPGAGVQGSVTQQNADGTSVPLDGETVRLLAQGADPDTATETTTVDGRYEFTRVPAGTYTISVETDDGLSAQRTLTLQSGQTLVVDLVVSERTYSLTVRVTATAGDLTGALVSITGGSVTPAAQPVVRTGAGVYATTFAQIPAGDWTATVSGPSGHLGTFAEDVSVPDENVVTIAVTETQLVLRATSAEADAPASITATVAPLSGADARSVVLPVGGGDTTLWLPRTGAKVTATAAGWDVTISPAATTTVPVGATFQVVTITLSALATATTLTAPATVDRGDQLSMTAAVTSGGNPVSTGSVRLQRLVAGEWQNQGGAVQLDGDGSVTLTASTTSWPLGSVSLRVLYGGSSGVAASQSGTETVTVRGATTTALAWATGTLTATVEAAVGSAVPTGTVRFELPNGNAVPSCGNVAVNASGVATCAYAQPAAATVITAEFTGTNSWLASDDDVTVPAAPPATP</sequence>